<proteinExistence type="predicted"/>
<feature type="chain" id="PRO_5012232765" evidence="1">
    <location>
        <begin position="30"/>
        <end position="48"/>
    </location>
</feature>
<evidence type="ECO:0000313" key="3">
    <source>
        <dbReference type="Proteomes" id="UP000187203"/>
    </source>
</evidence>
<dbReference type="Proteomes" id="UP000187203">
    <property type="component" value="Unassembled WGS sequence"/>
</dbReference>
<keyword evidence="1" id="KW-0732">Signal</keyword>
<feature type="signal peptide" evidence="1">
    <location>
        <begin position="1"/>
        <end position="29"/>
    </location>
</feature>
<dbReference type="EMBL" id="AWUE01014881">
    <property type="protein sequence ID" value="OMP00944.1"/>
    <property type="molecule type" value="Genomic_DNA"/>
</dbReference>
<evidence type="ECO:0000313" key="2">
    <source>
        <dbReference type="EMBL" id="OMP00944.1"/>
    </source>
</evidence>
<comment type="caution">
    <text evidence="2">The sequence shown here is derived from an EMBL/GenBank/DDBJ whole genome shotgun (WGS) entry which is preliminary data.</text>
</comment>
<protein>
    <submittedName>
        <fullName evidence="2">Uncharacterized protein</fullName>
    </submittedName>
</protein>
<organism evidence="2 3">
    <name type="scientific">Corchorus olitorius</name>
    <dbReference type="NCBI Taxonomy" id="93759"/>
    <lineage>
        <taxon>Eukaryota</taxon>
        <taxon>Viridiplantae</taxon>
        <taxon>Streptophyta</taxon>
        <taxon>Embryophyta</taxon>
        <taxon>Tracheophyta</taxon>
        <taxon>Spermatophyta</taxon>
        <taxon>Magnoliopsida</taxon>
        <taxon>eudicotyledons</taxon>
        <taxon>Gunneridae</taxon>
        <taxon>Pentapetalae</taxon>
        <taxon>rosids</taxon>
        <taxon>malvids</taxon>
        <taxon>Malvales</taxon>
        <taxon>Malvaceae</taxon>
        <taxon>Grewioideae</taxon>
        <taxon>Apeibeae</taxon>
        <taxon>Corchorus</taxon>
    </lineage>
</organism>
<gene>
    <name evidence="2" type="ORF">COLO4_12259</name>
</gene>
<sequence length="48" mass="5721">MKLKFRRELPFAALLPNLILVFLNPNSKGQDLTYPNHRFKQPDLLLWL</sequence>
<accession>A0A1R3K1I3</accession>
<dbReference type="AlphaFoldDB" id="A0A1R3K1I3"/>
<evidence type="ECO:0000256" key="1">
    <source>
        <dbReference type="SAM" id="SignalP"/>
    </source>
</evidence>
<keyword evidence="3" id="KW-1185">Reference proteome</keyword>
<reference evidence="3" key="1">
    <citation type="submission" date="2013-09" db="EMBL/GenBank/DDBJ databases">
        <title>Corchorus olitorius genome sequencing.</title>
        <authorList>
            <person name="Alam M."/>
            <person name="Haque M.S."/>
            <person name="Islam M.S."/>
            <person name="Emdad E.M."/>
            <person name="Islam M.M."/>
            <person name="Ahmed B."/>
            <person name="Halim A."/>
            <person name="Hossen Q.M.M."/>
            <person name="Hossain M.Z."/>
            <person name="Ahmed R."/>
            <person name="Khan M.M."/>
            <person name="Islam R."/>
            <person name="Rashid M.M."/>
            <person name="Khan S.A."/>
            <person name="Rahman M.S."/>
            <person name="Alam M."/>
            <person name="Yahiya A.S."/>
            <person name="Khan M.S."/>
            <person name="Azam M.S."/>
            <person name="Haque T."/>
            <person name="Lashkar M.Z.H."/>
            <person name="Akhand A.I."/>
            <person name="Morshed G."/>
            <person name="Roy S."/>
            <person name="Uddin K.S."/>
            <person name="Rabeya T."/>
            <person name="Hossain A.S."/>
            <person name="Chowdhury A."/>
            <person name="Snigdha A.R."/>
            <person name="Mortoza M.S."/>
            <person name="Matin S.A."/>
            <person name="Hoque S.M.E."/>
            <person name="Islam M.K."/>
            <person name="Roy D.K."/>
            <person name="Haider R."/>
            <person name="Moosa M.M."/>
            <person name="Elias S.M."/>
            <person name="Hasan A.M."/>
            <person name="Jahan S."/>
            <person name="Shafiuddin M."/>
            <person name="Mahmood N."/>
            <person name="Shommy N.S."/>
        </authorList>
    </citation>
    <scope>NUCLEOTIDE SEQUENCE [LARGE SCALE GENOMIC DNA]</scope>
    <source>
        <strain evidence="3">cv. O-4</strain>
    </source>
</reference>
<name>A0A1R3K1I3_9ROSI</name>